<accession>A0ABQ2Q3W8</accession>
<evidence type="ECO:0000313" key="1">
    <source>
        <dbReference type="EMBL" id="GGP48252.1"/>
    </source>
</evidence>
<protein>
    <submittedName>
        <fullName evidence="1">Uncharacterized protein</fullName>
    </submittedName>
</protein>
<keyword evidence="2" id="KW-1185">Reference proteome</keyword>
<dbReference type="EMBL" id="BMQV01000009">
    <property type="protein sequence ID" value="GGP48252.1"/>
    <property type="molecule type" value="Genomic_DNA"/>
</dbReference>
<evidence type="ECO:0000313" key="2">
    <source>
        <dbReference type="Proteomes" id="UP000654367"/>
    </source>
</evidence>
<dbReference type="Proteomes" id="UP000654367">
    <property type="component" value="Unassembled WGS sequence"/>
</dbReference>
<sequence>MANNDFNKPHFFLDSNAISQNFTSPNGGGGGDAQIIPAQNRLIHSGKLRGDLATISTQLITLKDAVTEIPLQMGIGIQVEFESFPDIEMAVESLANTVISPFLTEIKSRYLGH</sequence>
<reference evidence="2" key="1">
    <citation type="journal article" date="2019" name="Int. J. Syst. Evol. Microbiol.">
        <title>The Global Catalogue of Microorganisms (GCM) 10K type strain sequencing project: providing services to taxonomists for standard genome sequencing and annotation.</title>
        <authorList>
            <consortium name="The Broad Institute Genomics Platform"/>
            <consortium name="The Broad Institute Genome Sequencing Center for Infectious Disease"/>
            <person name="Wu L."/>
            <person name="Ma J."/>
        </authorList>
    </citation>
    <scope>NUCLEOTIDE SEQUENCE [LARGE SCALE GENOMIC DNA]</scope>
    <source>
        <strain evidence="2">JCM 32304</strain>
    </source>
</reference>
<name>A0ABQ2Q3W8_9GAMM</name>
<comment type="caution">
    <text evidence="1">The sequence shown here is derived from an EMBL/GenBank/DDBJ whole genome shotgun (WGS) entry which is preliminary data.</text>
</comment>
<gene>
    <name evidence="1" type="ORF">GCM10009409_13710</name>
</gene>
<dbReference type="RefSeq" id="WP_188918621.1">
    <property type="nucleotide sequence ID" value="NZ_BMQV01000009.1"/>
</dbReference>
<proteinExistence type="predicted"/>
<organism evidence="1 2">
    <name type="scientific">Shewanella saliphila</name>
    <dbReference type="NCBI Taxonomy" id="2282698"/>
    <lineage>
        <taxon>Bacteria</taxon>
        <taxon>Pseudomonadati</taxon>
        <taxon>Pseudomonadota</taxon>
        <taxon>Gammaproteobacteria</taxon>
        <taxon>Alteromonadales</taxon>
        <taxon>Shewanellaceae</taxon>
        <taxon>Shewanella</taxon>
    </lineage>
</organism>